<name>A0A1Q5PCZ3_9BACT</name>
<keyword evidence="1" id="KW-0472">Membrane</keyword>
<feature type="transmembrane region" description="Helical" evidence="1">
    <location>
        <begin position="224"/>
        <end position="245"/>
    </location>
</feature>
<feature type="transmembrane region" description="Helical" evidence="1">
    <location>
        <begin position="200"/>
        <end position="218"/>
    </location>
</feature>
<feature type="transmembrane region" description="Helical" evidence="1">
    <location>
        <begin position="166"/>
        <end position="188"/>
    </location>
</feature>
<dbReference type="OrthoDB" id="671850at2"/>
<proteinExistence type="predicted"/>
<dbReference type="AlphaFoldDB" id="A0A1Q5PCZ3"/>
<dbReference type="Proteomes" id="UP000186551">
    <property type="component" value="Unassembled WGS sequence"/>
</dbReference>
<accession>A0A1Q5PCZ3</accession>
<keyword evidence="1" id="KW-0812">Transmembrane</keyword>
<dbReference type="RefSeq" id="WP_073852119.1">
    <property type="nucleotide sequence ID" value="NZ_LVWA01000005.1"/>
</dbReference>
<evidence type="ECO:0000256" key="1">
    <source>
        <dbReference type="SAM" id="Phobius"/>
    </source>
</evidence>
<keyword evidence="3" id="KW-1185">Reference proteome</keyword>
<gene>
    <name evidence="2" type="ORF">A3841_16755</name>
</gene>
<feature type="transmembrane region" description="Helical" evidence="1">
    <location>
        <begin position="257"/>
        <end position="275"/>
    </location>
</feature>
<dbReference type="EMBL" id="LVWA01000005">
    <property type="protein sequence ID" value="OKL40012.1"/>
    <property type="molecule type" value="Genomic_DNA"/>
</dbReference>
<evidence type="ECO:0000313" key="2">
    <source>
        <dbReference type="EMBL" id="OKL40012.1"/>
    </source>
</evidence>
<sequence>MKDKLIIYDSNCKVCVGLRDLMLVLRLVEAQECVAYRRLDPQLKQQVSAERFRNEMALIDKRGGTTMYGAEGVSYVFADKIKLLRPLFRFRPFFLLFCFLYKTLAFNRYVVATPRQQGITCDCYPQSATRYRIAYIGMAVFLSILLTVLFGASVHEALGVTPAAGAVQLLLMAGTGWVVQILVAAFSLDKQQVLEYVGHLATIMVAGLLVLVPSMAFYCITGILFYPFPVLSVLCSSGLMLYLHYHRISYLGLSQRWTVQWFLLLQVTALLWLFYFHL</sequence>
<keyword evidence="1" id="KW-1133">Transmembrane helix</keyword>
<protein>
    <recommendedName>
        <fullName evidence="4">DUF393 domain-containing protein</fullName>
    </recommendedName>
</protein>
<evidence type="ECO:0000313" key="3">
    <source>
        <dbReference type="Proteomes" id="UP000186551"/>
    </source>
</evidence>
<feature type="transmembrane region" description="Helical" evidence="1">
    <location>
        <begin position="133"/>
        <end position="154"/>
    </location>
</feature>
<dbReference type="STRING" id="1797110.A3841_16755"/>
<evidence type="ECO:0008006" key="4">
    <source>
        <dbReference type="Google" id="ProtNLM"/>
    </source>
</evidence>
<organism evidence="2 3">
    <name type="scientific">Pontibacter flavimaris</name>
    <dbReference type="NCBI Taxonomy" id="1797110"/>
    <lineage>
        <taxon>Bacteria</taxon>
        <taxon>Pseudomonadati</taxon>
        <taxon>Bacteroidota</taxon>
        <taxon>Cytophagia</taxon>
        <taxon>Cytophagales</taxon>
        <taxon>Hymenobacteraceae</taxon>
        <taxon>Pontibacter</taxon>
    </lineage>
</organism>
<comment type="caution">
    <text evidence="2">The sequence shown here is derived from an EMBL/GenBank/DDBJ whole genome shotgun (WGS) entry which is preliminary data.</text>
</comment>
<reference evidence="2 3" key="1">
    <citation type="submission" date="2016-03" db="EMBL/GenBank/DDBJ databases">
        <title>Genome sequence of Pontibacter sp. nov., of the family cytophagaceae, isolated from marine sediment of the Yellow Sea, China.</title>
        <authorList>
            <person name="Zhang G."/>
            <person name="Zhang R."/>
        </authorList>
    </citation>
    <scope>NUCLEOTIDE SEQUENCE [LARGE SCALE GENOMIC DNA]</scope>
    <source>
        <strain evidence="2 3">S10-8</strain>
    </source>
</reference>
<feature type="transmembrane region" description="Helical" evidence="1">
    <location>
        <begin position="93"/>
        <end position="112"/>
    </location>
</feature>